<dbReference type="RefSeq" id="XP_008717854.1">
    <property type="nucleotide sequence ID" value="XM_008719632.1"/>
</dbReference>
<dbReference type="InterPro" id="IPR036890">
    <property type="entry name" value="HATPase_C_sf"/>
</dbReference>
<dbReference type="SUPFAM" id="SSF47384">
    <property type="entry name" value="Homodimeric domain of signal transducing histidine kinase"/>
    <property type="match status" value="1"/>
</dbReference>
<dbReference type="EMBL" id="KB822721">
    <property type="protein sequence ID" value="ETN39069.1"/>
    <property type="molecule type" value="Genomic_DNA"/>
</dbReference>
<evidence type="ECO:0000313" key="5">
    <source>
        <dbReference type="EMBL" id="ETN39069.1"/>
    </source>
</evidence>
<dbReference type="InParanoid" id="W2RTN2"/>
<protein>
    <submittedName>
        <fullName evidence="5">Uncharacterized protein</fullName>
    </submittedName>
</protein>
<dbReference type="InterPro" id="IPR003594">
    <property type="entry name" value="HATPase_dom"/>
</dbReference>
<dbReference type="Pfam" id="PF00072">
    <property type="entry name" value="Response_reg"/>
    <property type="match status" value="1"/>
</dbReference>
<dbReference type="Pfam" id="PF02518">
    <property type="entry name" value="HATPase_c"/>
    <property type="match status" value="1"/>
</dbReference>
<keyword evidence="1 2" id="KW-0597">Phosphoprotein</keyword>
<dbReference type="GO" id="GO:0000155">
    <property type="term" value="F:phosphorelay sensor kinase activity"/>
    <property type="evidence" value="ECO:0007669"/>
    <property type="project" value="InterPro"/>
</dbReference>
<dbReference type="InterPro" id="IPR058846">
    <property type="entry name" value="PAS-like"/>
</dbReference>
<feature type="modified residue" description="4-aspartylphosphate" evidence="2">
    <location>
        <position position="1140"/>
    </location>
</feature>
<dbReference type="InterPro" id="IPR011006">
    <property type="entry name" value="CheY-like_superfamily"/>
</dbReference>
<evidence type="ECO:0000259" key="4">
    <source>
        <dbReference type="PROSITE" id="PS50110"/>
    </source>
</evidence>
<dbReference type="Gene3D" id="1.10.287.130">
    <property type="match status" value="1"/>
</dbReference>
<dbReference type="VEuPathDB" id="FungiDB:HMPREF1541_05291"/>
<dbReference type="InterPro" id="IPR001789">
    <property type="entry name" value="Sig_transdc_resp-reg_receiver"/>
</dbReference>
<dbReference type="InterPro" id="IPR050956">
    <property type="entry name" value="2C_system_His_kinase"/>
</dbReference>
<dbReference type="Gene3D" id="3.40.50.2300">
    <property type="match status" value="1"/>
</dbReference>
<dbReference type="Gene3D" id="3.30.450.20">
    <property type="entry name" value="PAS domain"/>
    <property type="match status" value="2"/>
</dbReference>
<organism evidence="5 6">
    <name type="scientific">Cyphellophora europaea (strain CBS 101466)</name>
    <name type="common">Phialophora europaea</name>
    <dbReference type="NCBI Taxonomy" id="1220924"/>
    <lineage>
        <taxon>Eukaryota</taxon>
        <taxon>Fungi</taxon>
        <taxon>Dikarya</taxon>
        <taxon>Ascomycota</taxon>
        <taxon>Pezizomycotina</taxon>
        <taxon>Eurotiomycetes</taxon>
        <taxon>Chaetothyriomycetidae</taxon>
        <taxon>Chaetothyriales</taxon>
        <taxon>Cyphellophoraceae</taxon>
        <taxon>Cyphellophora</taxon>
    </lineage>
</organism>
<evidence type="ECO:0000259" key="3">
    <source>
        <dbReference type="PROSITE" id="PS50109"/>
    </source>
</evidence>
<dbReference type="AlphaFoldDB" id="W2RTN2"/>
<evidence type="ECO:0000313" key="6">
    <source>
        <dbReference type="Proteomes" id="UP000030752"/>
    </source>
</evidence>
<dbReference type="Proteomes" id="UP000030752">
    <property type="component" value="Unassembled WGS sequence"/>
</dbReference>
<dbReference type="Pfam" id="PF26131">
    <property type="entry name" value="PAS-like"/>
    <property type="match status" value="1"/>
</dbReference>
<dbReference type="PRINTS" id="PR00344">
    <property type="entry name" value="BCTRLSENSOR"/>
</dbReference>
<dbReference type="SMART" id="SM00387">
    <property type="entry name" value="HATPase_c"/>
    <property type="match status" value="1"/>
</dbReference>
<dbReference type="PANTHER" id="PTHR43719">
    <property type="entry name" value="TWO-COMPONENT HISTIDINE KINASE"/>
    <property type="match status" value="1"/>
</dbReference>
<dbReference type="CDD" id="cd00082">
    <property type="entry name" value="HisKA"/>
    <property type="match status" value="1"/>
</dbReference>
<proteinExistence type="predicted"/>
<dbReference type="InterPro" id="IPR004358">
    <property type="entry name" value="Sig_transdc_His_kin-like_C"/>
</dbReference>
<gene>
    <name evidence="5" type="ORF">HMPREF1541_05291</name>
</gene>
<evidence type="ECO:0000256" key="2">
    <source>
        <dbReference type="PROSITE-ProRule" id="PRU00169"/>
    </source>
</evidence>
<dbReference type="PROSITE" id="PS50110">
    <property type="entry name" value="RESPONSE_REGULATORY"/>
    <property type="match status" value="1"/>
</dbReference>
<sequence>MEADISVASSVKHGLGVVTFEEALDEDLRPVFVLDLTRLAPVENGPLYPLFCNRALAENKQLHDSVLGFSTDKSSEERPEEYQQFREWISRLRGTQLPGHSSHAGFRYDGVYWTSSMVRGRYQIVSGNVCEHTPAVTLTGSAAKVVVDLPRDELARDQSKADNHGSVTTHGLVPNVSFDAGDAIVPSRIPRSVAASRRYDPKPPPSVEDEKVMIPQRLSASMSTDWTAPDPLGVLTPHEIFARNTDWASTPLGPMSSWSPEFREVVNLLMRNPHPATLFWGEELTMVYNDAYRIEVAGNKHPRLMGSGFFGPFAELWESVRPIFQECARTGKSIRKENDRLLIERYGYLEETFFSWSWTPLYGGTDRILGFYNAPFETTYQTVGSRRMETLRHLGERVAPARSVKQFWRDVLIALDANPYDIPFASLYSITDSDGSDACSVSSGGVVTSKTCALEGTIGVPDNHPAASPEIDLSGSDGLVPCFEEAIRTREPVVLRVTDGNLPDFLLEGISFRGFGIPSKEALVVPIRPTSGQNTTALLMIGLNPRRQYDSDYRTFITMLNRQLASSLASVVLLEDEARRNRTAAEVAALQREQLTEQLALQTSRLRRMTEFSPFGMMLVSPDGVLLEGNDRYYEMTNHSRDIAFEMSFMDTVADASKSDAITMWVNAMRDLKPTTGEIQLSNNYNTEINELTGRPIDCWVLASVVPEIGPDGTLRSVLACITDISHMRWAQGLQDQRLREAEETKRQQNAFIDITSHEMRNPLSAVLICADDIRDTLTEHHFSRDDAEVVKSCIEAASTIALCVQHQKSIVDDILTISKLNSNLLVISPMPTEPVRIIQEAMSMFRNEANAKEIDMSLHLDPSLEDLNIQWLMLDPGRLVQMTINLITNAIKFTKQSPKRSISVFLGASLSPPVATRNGFQYVPTREAHVDVASGKEWGNHELVYLRVKVADTGCGLTEEEKQRLFERFAQASPRTHAHYGGSGLGLFISRQLAELHGGQIGAASEAGQGSTFGFFIQCRKTFDPVVINGTVMPATLDPSQRVGDIKAEIAAHDTRLESTAQDVLMAESQSTVDIIKSRELHVLVVEDNLVNQKLLRKGLEKMGCTVNTADNGVVALRYLETTELYQPGLTRLSVILMDLEMPEMDGLTCIARIRELEAKGVLRWHVPAIAVTANVRAEQVTIARNSGMDDIVSKPFRIAELVGRIEALVSANRHPAR</sequence>
<dbReference type="HOGENOM" id="CLU_000445_82_4_1"/>
<dbReference type="InterPro" id="IPR036097">
    <property type="entry name" value="HisK_dim/P_sf"/>
</dbReference>
<feature type="domain" description="Response regulatory" evidence="4">
    <location>
        <begin position="1083"/>
        <end position="1211"/>
    </location>
</feature>
<dbReference type="eggNOG" id="KOG0519">
    <property type="taxonomic scope" value="Eukaryota"/>
</dbReference>
<dbReference type="InterPro" id="IPR005467">
    <property type="entry name" value="His_kinase_dom"/>
</dbReference>
<dbReference type="STRING" id="1220924.W2RTN2"/>
<dbReference type="Pfam" id="PF00512">
    <property type="entry name" value="HisKA"/>
    <property type="match status" value="1"/>
</dbReference>
<dbReference type="GeneID" id="19972630"/>
<dbReference type="InterPro" id="IPR003661">
    <property type="entry name" value="HisK_dim/P_dom"/>
</dbReference>
<accession>W2RTN2</accession>
<evidence type="ECO:0000256" key="1">
    <source>
        <dbReference type="ARBA" id="ARBA00022553"/>
    </source>
</evidence>
<dbReference type="SUPFAM" id="SSF55874">
    <property type="entry name" value="ATPase domain of HSP90 chaperone/DNA topoisomerase II/histidine kinase"/>
    <property type="match status" value="1"/>
</dbReference>
<dbReference type="PANTHER" id="PTHR43719:SF30">
    <property type="entry name" value="TWO-COMPONENT SYSTEM RESPONSE REGULATOR"/>
    <property type="match status" value="1"/>
</dbReference>
<dbReference type="SMART" id="SM00448">
    <property type="entry name" value="REC"/>
    <property type="match status" value="1"/>
</dbReference>
<dbReference type="CDD" id="cd17546">
    <property type="entry name" value="REC_hyHK_CKI1_RcsC-like"/>
    <property type="match status" value="1"/>
</dbReference>
<keyword evidence="6" id="KW-1185">Reference proteome</keyword>
<dbReference type="OrthoDB" id="303614at2759"/>
<dbReference type="Gene3D" id="3.30.565.10">
    <property type="entry name" value="Histidine kinase-like ATPase, C-terminal domain"/>
    <property type="match status" value="1"/>
</dbReference>
<dbReference type="SUPFAM" id="SSF55785">
    <property type="entry name" value="PYP-like sensor domain (PAS domain)"/>
    <property type="match status" value="1"/>
</dbReference>
<name>W2RTN2_CYPE1</name>
<dbReference type="InterPro" id="IPR035965">
    <property type="entry name" value="PAS-like_dom_sf"/>
</dbReference>
<feature type="domain" description="Histidine kinase" evidence="3">
    <location>
        <begin position="755"/>
        <end position="1022"/>
    </location>
</feature>
<reference evidence="5 6" key="1">
    <citation type="submission" date="2013-03" db="EMBL/GenBank/DDBJ databases">
        <title>The Genome Sequence of Phialophora europaea CBS 101466.</title>
        <authorList>
            <consortium name="The Broad Institute Genomics Platform"/>
            <person name="Cuomo C."/>
            <person name="de Hoog S."/>
            <person name="Gorbushina A."/>
            <person name="Walker B."/>
            <person name="Young S.K."/>
            <person name="Zeng Q."/>
            <person name="Gargeya S."/>
            <person name="Fitzgerald M."/>
            <person name="Haas B."/>
            <person name="Abouelleil A."/>
            <person name="Allen A.W."/>
            <person name="Alvarado L."/>
            <person name="Arachchi H.M."/>
            <person name="Berlin A.M."/>
            <person name="Chapman S.B."/>
            <person name="Gainer-Dewar J."/>
            <person name="Goldberg J."/>
            <person name="Griggs A."/>
            <person name="Gujja S."/>
            <person name="Hansen M."/>
            <person name="Howarth C."/>
            <person name="Imamovic A."/>
            <person name="Ireland A."/>
            <person name="Larimer J."/>
            <person name="McCowan C."/>
            <person name="Murphy C."/>
            <person name="Pearson M."/>
            <person name="Poon T.W."/>
            <person name="Priest M."/>
            <person name="Roberts A."/>
            <person name="Saif S."/>
            <person name="Shea T."/>
            <person name="Sisk P."/>
            <person name="Sykes S."/>
            <person name="Wortman J."/>
            <person name="Nusbaum C."/>
            <person name="Birren B."/>
        </authorList>
    </citation>
    <scope>NUCLEOTIDE SEQUENCE [LARGE SCALE GENOMIC DNA]</scope>
    <source>
        <strain evidence="5 6">CBS 101466</strain>
    </source>
</reference>
<dbReference type="SUPFAM" id="SSF52172">
    <property type="entry name" value="CheY-like"/>
    <property type="match status" value="1"/>
</dbReference>
<dbReference type="PROSITE" id="PS50109">
    <property type="entry name" value="HIS_KIN"/>
    <property type="match status" value="1"/>
</dbReference>
<dbReference type="SMART" id="SM00388">
    <property type="entry name" value="HisKA"/>
    <property type="match status" value="1"/>
</dbReference>